<keyword evidence="2" id="KW-0472">Membrane</keyword>
<accession>A0A177K8U8</accession>
<keyword evidence="2" id="KW-1133">Transmembrane helix</keyword>
<protein>
    <recommendedName>
        <fullName evidence="5">DUF4367 domain-containing protein</fullName>
    </recommendedName>
</protein>
<evidence type="ECO:0000313" key="4">
    <source>
        <dbReference type="Proteomes" id="UP000076998"/>
    </source>
</evidence>
<evidence type="ECO:0000256" key="2">
    <source>
        <dbReference type="SAM" id="Phobius"/>
    </source>
</evidence>
<keyword evidence="2" id="KW-0812">Transmembrane</keyword>
<feature type="region of interest" description="Disordered" evidence="1">
    <location>
        <begin position="24"/>
        <end position="48"/>
    </location>
</feature>
<dbReference type="PROSITE" id="PS51318">
    <property type="entry name" value="TAT"/>
    <property type="match status" value="1"/>
</dbReference>
<dbReference type="InterPro" id="IPR006311">
    <property type="entry name" value="TAT_signal"/>
</dbReference>
<evidence type="ECO:0008006" key="5">
    <source>
        <dbReference type="Google" id="ProtNLM"/>
    </source>
</evidence>
<feature type="transmembrane region" description="Helical" evidence="2">
    <location>
        <begin position="55"/>
        <end position="77"/>
    </location>
</feature>
<feature type="compositionally biased region" description="Basic and acidic residues" evidence="1">
    <location>
        <begin position="26"/>
        <end position="39"/>
    </location>
</feature>
<proteinExistence type="predicted"/>
<sequence>MTDHEQDDLRRLIRRADPSASLAPLRGDELTRLTEDSMTRTDPAPVGARAPRRGWLLAGGGIVVAAAAAAFLLPMALAPAAPPTRLELAPDGGLNASCAQITPDIIGQAEDAFRATVTSIADGVVTLSVDKRFTGDVGDTVEVAQGEDTVVDGAPIVFEDGTAYLIAATDGVIATCGFSNVDSPELEAIYEAAFPG</sequence>
<comment type="caution">
    <text evidence="3">The sequence shown here is derived from an EMBL/GenBank/DDBJ whole genome shotgun (WGS) entry which is preliminary data.</text>
</comment>
<evidence type="ECO:0000313" key="3">
    <source>
        <dbReference type="EMBL" id="OAH49829.1"/>
    </source>
</evidence>
<dbReference type="OrthoDB" id="5117757at2"/>
<gene>
    <name evidence="3" type="ORF">AYL44_09615</name>
</gene>
<dbReference type="EMBL" id="LSTV01000003">
    <property type="protein sequence ID" value="OAH49829.1"/>
    <property type="molecule type" value="Genomic_DNA"/>
</dbReference>
<dbReference type="Proteomes" id="UP000076998">
    <property type="component" value="Unassembled WGS sequence"/>
</dbReference>
<evidence type="ECO:0000256" key="1">
    <source>
        <dbReference type="SAM" id="MobiDB-lite"/>
    </source>
</evidence>
<name>A0A177K8U8_9MICO</name>
<organism evidence="3 4">
    <name type="scientific">Microbacterium oleivorans</name>
    <dbReference type="NCBI Taxonomy" id="273677"/>
    <lineage>
        <taxon>Bacteria</taxon>
        <taxon>Bacillati</taxon>
        <taxon>Actinomycetota</taxon>
        <taxon>Actinomycetes</taxon>
        <taxon>Micrococcales</taxon>
        <taxon>Microbacteriaceae</taxon>
        <taxon>Microbacterium</taxon>
    </lineage>
</organism>
<dbReference type="RefSeq" id="WP_064003075.1">
    <property type="nucleotide sequence ID" value="NZ_LSTV01000003.1"/>
</dbReference>
<reference evidence="3 4" key="1">
    <citation type="submission" date="2016-02" db="EMBL/GenBank/DDBJ databases">
        <authorList>
            <person name="Wen L."/>
            <person name="He K."/>
            <person name="Yang H."/>
        </authorList>
    </citation>
    <scope>NUCLEOTIDE SEQUENCE [LARGE SCALE GENOMIC DNA]</scope>
    <source>
        <strain evidence="3 4">CD11_3</strain>
    </source>
</reference>
<dbReference type="AlphaFoldDB" id="A0A177K8U8"/>